<name>A0A5B7CJW6_PORTR</name>
<reference evidence="1 2" key="1">
    <citation type="submission" date="2019-05" db="EMBL/GenBank/DDBJ databases">
        <title>Another draft genome of Portunus trituberculatus and its Hox gene families provides insights of decapod evolution.</title>
        <authorList>
            <person name="Jeong J.-H."/>
            <person name="Song I."/>
            <person name="Kim S."/>
            <person name="Choi T."/>
            <person name="Kim D."/>
            <person name="Ryu S."/>
            <person name="Kim W."/>
        </authorList>
    </citation>
    <scope>NUCLEOTIDE SEQUENCE [LARGE SCALE GENOMIC DNA]</scope>
    <source>
        <tissue evidence="1">Muscle</tissue>
    </source>
</reference>
<comment type="caution">
    <text evidence="1">The sequence shown here is derived from an EMBL/GenBank/DDBJ whole genome shotgun (WGS) entry which is preliminary data.</text>
</comment>
<protein>
    <submittedName>
        <fullName evidence="1">Uncharacterized protein</fullName>
    </submittedName>
</protein>
<organism evidence="1 2">
    <name type="scientific">Portunus trituberculatus</name>
    <name type="common">Swimming crab</name>
    <name type="synonym">Neptunus trituberculatus</name>
    <dbReference type="NCBI Taxonomy" id="210409"/>
    <lineage>
        <taxon>Eukaryota</taxon>
        <taxon>Metazoa</taxon>
        <taxon>Ecdysozoa</taxon>
        <taxon>Arthropoda</taxon>
        <taxon>Crustacea</taxon>
        <taxon>Multicrustacea</taxon>
        <taxon>Malacostraca</taxon>
        <taxon>Eumalacostraca</taxon>
        <taxon>Eucarida</taxon>
        <taxon>Decapoda</taxon>
        <taxon>Pleocyemata</taxon>
        <taxon>Brachyura</taxon>
        <taxon>Eubrachyura</taxon>
        <taxon>Portunoidea</taxon>
        <taxon>Portunidae</taxon>
        <taxon>Portuninae</taxon>
        <taxon>Portunus</taxon>
    </lineage>
</organism>
<keyword evidence="2" id="KW-1185">Reference proteome</keyword>
<accession>A0A5B7CJW6</accession>
<dbReference type="EMBL" id="VSRR010000053">
    <property type="protein sequence ID" value="MPC09024.1"/>
    <property type="molecule type" value="Genomic_DNA"/>
</dbReference>
<dbReference type="AlphaFoldDB" id="A0A5B7CJW6"/>
<proteinExistence type="predicted"/>
<evidence type="ECO:0000313" key="1">
    <source>
        <dbReference type="EMBL" id="MPC09024.1"/>
    </source>
</evidence>
<gene>
    <name evidence="1" type="ORF">E2C01_001626</name>
</gene>
<sequence length="117" mass="12885">MARDYNRVWVAGAGSVIRPYSVLALSSLCHHQAAAPLAAPSISLQDRFLHTSPSPSPFVGMRISDRCNNDRYADCAGRLMGIGGWFWFLVDGFGSSDSDGVTWPGWEALRHRDAVFR</sequence>
<dbReference type="Proteomes" id="UP000324222">
    <property type="component" value="Unassembled WGS sequence"/>
</dbReference>
<evidence type="ECO:0000313" key="2">
    <source>
        <dbReference type="Proteomes" id="UP000324222"/>
    </source>
</evidence>